<dbReference type="InterPro" id="IPR006336">
    <property type="entry name" value="GCS2"/>
</dbReference>
<evidence type="ECO:0000256" key="2">
    <source>
        <dbReference type="ARBA" id="ARBA00022741"/>
    </source>
</evidence>
<evidence type="ECO:0000256" key="1">
    <source>
        <dbReference type="ARBA" id="ARBA00022598"/>
    </source>
</evidence>
<organism evidence="5 6">
    <name type="scientific">Actinoplanes nipponensis</name>
    <dbReference type="NCBI Taxonomy" id="135950"/>
    <lineage>
        <taxon>Bacteria</taxon>
        <taxon>Bacillati</taxon>
        <taxon>Actinomycetota</taxon>
        <taxon>Actinomycetes</taxon>
        <taxon>Micromonosporales</taxon>
        <taxon>Micromonosporaceae</taxon>
        <taxon>Actinoplanes</taxon>
    </lineage>
</organism>
<evidence type="ECO:0000256" key="4">
    <source>
        <dbReference type="ARBA" id="ARBA00048819"/>
    </source>
</evidence>
<dbReference type="AlphaFoldDB" id="A0A919JHV2"/>
<dbReference type="EMBL" id="BOMQ01000052">
    <property type="protein sequence ID" value="GIE50816.1"/>
    <property type="molecule type" value="Genomic_DNA"/>
</dbReference>
<sequence length="416" mass="42759">MPSLTEPAAERLLAAHAFAPGRPGFVGLAVDLLLDEPGLPGPVTRALHARWRLRHGLLGARSPRIVVVSGPPSPGLDTCAERMAEDLRLSLPLLAAHRIGVRDQAADTIDPATVAGDLHAIASASGNSHAADGIAATPSNSHAADGIAVAPGGFHPADGTPGAAPVAGDVYGTATAGVRVALEAGVAGAGPLGLRRRWDLAHAVAPVLAAAFAHAPLRHGRPSGWRSTRQALRRHLPPVPPAPPGGGPRAAWTALVLDAPVAGAGRTFRSWCRSGPGDRPTVADLHRHLAGLRPPVAARGHLVLDVADRQPGDGWRVPLAVITALLDDPRAAAQAEAATLGLAATPRLWERAARDALTDPALAAAARECFLAAYAALARQGAARPTRDAVADFTERYVLRGRCPADDVLDAMAARP</sequence>
<reference evidence="5" key="1">
    <citation type="submission" date="2021-01" db="EMBL/GenBank/DDBJ databases">
        <title>Whole genome shotgun sequence of Actinoplanes nipponensis NBRC 14063.</title>
        <authorList>
            <person name="Komaki H."/>
            <person name="Tamura T."/>
        </authorList>
    </citation>
    <scope>NUCLEOTIDE SEQUENCE</scope>
    <source>
        <strain evidence="5">NBRC 14063</strain>
    </source>
</reference>
<evidence type="ECO:0000313" key="6">
    <source>
        <dbReference type="Proteomes" id="UP000647172"/>
    </source>
</evidence>
<dbReference type="GO" id="GO:0005524">
    <property type="term" value="F:ATP binding"/>
    <property type="evidence" value="ECO:0007669"/>
    <property type="project" value="UniProtKB-KW"/>
</dbReference>
<dbReference type="Gene3D" id="3.30.590.20">
    <property type="match status" value="1"/>
</dbReference>
<accession>A0A919JHV2</accession>
<comment type="catalytic activity">
    <reaction evidence="4">
        <text>L-cysteine + L-glutamate + ATP = gamma-L-glutamyl-L-cysteine + ADP + phosphate + H(+)</text>
        <dbReference type="Rhea" id="RHEA:13285"/>
        <dbReference type="ChEBI" id="CHEBI:15378"/>
        <dbReference type="ChEBI" id="CHEBI:29985"/>
        <dbReference type="ChEBI" id="CHEBI:30616"/>
        <dbReference type="ChEBI" id="CHEBI:35235"/>
        <dbReference type="ChEBI" id="CHEBI:43474"/>
        <dbReference type="ChEBI" id="CHEBI:58173"/>
        <dbReference type="ChEBI" id="CHEBI:456216"/>
        <dbReference type="EC" id="6.3.2.2"/>
    </reaction>
</comment>
<dbReference type="RefSeq" id="WP_239130475.1">
    <property type="nucleotide sequence ID" value="NZ_BOMQ01000052.1"/>
</dbReference>
<dbReference type="GO" id="GO:0004357">
    <property type="term" value="F:glutamate-cysteine ligase activity"/>
    <property type="evidence" value="ECO:0007669"/>
    <property type="project" value="UniProtKB-EC"/>
</dbReference>
<keyword evidence="1" id="KW-0436">Ligase</keyword>
<evidence type="ECO:0008006" key="7">
    <source>
        <dbReference type="Google" id="ProtNLM"/>
    </source>
</evidence>
<dbReference type="InterPro" id="IPR035434">
    <property type="entry name" value="GCL_bact_plant"/>
</dbReference>
<keyword evidence="6" id="KW-1185">Reference proteome</keyword>
<dbReference type="Pfam" id="PF04107">
    <property type="entry name" value="GCS2"/>
    <property type="match status" value="1"/>
</dbReference>
<comment type="caution">
    <text evidence="5">The sequence shown here is derived from an EMBL/GenBank/DDBJ whole genome shotgun (WGS) entry which is preliminary data.</text>
</comment>
<evidence type="ECO:0000256" key="3">
    <source>
        <dbReference type="ARBA" id="ARBA00022840"/>
    </source>
</evidence>
<dbReference type="PANTHER" id="PTHR34378">
    <property type="entry name" value="GLUTAMATE--CYSTEINE LIGASE, CHLOROPLASTIC"/>
    <property type="match status" value="1"/>
</dbReference>
<evidence type="ECO:0000313" key="5">
    <source>
        <dbReference type="EMBL" id="GIE50816.1"/>
    </source>
</evidence>
<keyword evidence="3" id="KW-0067">ATP-binding</keyword>
<dbReference type="PANTHER" id="PTHR34378:SF1">
    <property type="entry name" value="GLUTAMATE--CYSTEINE LIGASE, CHLOROPLASTIC"/>
    <property type="match status" value="1"/>
</dbReference>
<protein>
    <recommendedName>
        <fullName evidence="7">Glutamate--cysteine ligase</fullName>
    </recommendedName>
</protein>
<gene>
    <name evidence="5" type="ORF">Ani05nite_43500</name>
</gene>
<proteinExistence type="predicted"/>
<dbReference type="GO" id="GO:0006750">
    <property type="term" value="P:glutathione biosynthetic process"/>
    <property type="evidence" value="ECO:0007669"/>
    <property type="project" value="InterPro"/>
</dbReference>
<name>A0A919JHV2_9ACTN</name>
<keyword evidence="2" id="KW-0547">Nucleotide-binding</keyword>
<dbReference type="Proteomes" id="UP000647172">
    <property type="component" value="Unassembled WGS sequence"/>
</dbReference>